<reference evidence="1 2" key="1">
    <citation type="submission" date="2023-07" db="EMBL/GenBank/DDBJ databases">
        <title>Sorghum-associated microbial communities from plants grown in Nebraska, USA.</title>
        <authorList>
            <person name="Schachtman D."/>
        </authorList>
    </citation>
    <scope>NUCLEOTIDE SEQUENCE [LARGE SCALE GENOMIC DNA]</scope>
    <source>
        <strain evidence="1 2">4129</strain>
    </source>
</reference>
<evidence type="ECO:0000313" key="1">
    <source>
        <dbReference type="EMBL" id="MDR7210898.1"/>
    </source>
</evidence>
<accession>A0ABU1Y9S1</accession>
<comment type="caution">
    <text evidence="1">The sequence shown here is derived from an EMBL/GenBank/DDBJ whole genome shotgun (WGS) entry which is preliminary data.</text>
</comment>
<proteinExistence type="predicted"/>
<sequence length="41" mass="5032">MHIFTSVKSYYILYLQNFKAKNYHFGRNKKNVNYNPLNFKS</sequence>
<organism evidence="1 2">
    <name type="scientific">Flavobacterium piscis</name>
    <dbReference type="NCBI Taxonomy" id="1114874"/>
    <lineage>
        <taxon>Bacteria</taxon>
        <taxon>Pseudomonadati</taxon>
        <taxon>Bacteroidota</taxon>
        <taxon>Flavobacteriia</taxon>
        <taxon>Flavobacteriales</taxon>
        <taxon>Flavobacteriaceae</taxon>
        <taxon>Flavobacterium</taxon>
    </lineage>
</organism>
<name>A0ABU1Y9S1_9FLAO</name>
<dbReference type="EMBL" id="JAVDWQ010000009">
    <property type="protein sequence ID" value="MDR7210898.1"/>
    <property type="molecule type" value="Genomic_DNA"/>
</dbReference>
<protein>
    <submittedName>
        <fullName evidence="1">Uncharacterized protein</fullName>
    </submittedName>
</protein>
<dbReference type="Proteomes" id="UP001269081">
    <property type="component" value="Unassembled WGS sequence"/>
</dbReference>
<evidence type="ECO:0000313" key="2">
    <source>
        <dbReference type="Proteomes" id="UP001269081"/>
    </source>
</evidence>
<keyword evidence="2" id="KW-1185">Reference proteome</keyword>
<gene>
    <name evidence="1" type="ORF">J2W48_002849</name>
</gene>